<evidence type="ECO:0000313" key="5">
    <source>
        <dbReference type="EMBL" id="CAE4579605.1"/>
    </source>
</evidence>
<dbReference type="Gene3D" id="3.40.50.2000">
    <property type="entry name" value="Glycogen Phosphorylase B"/>
    <property type="match status" value="2"/>
</dbReference>
<dbReference type="Pfam" id="PF00534">
    <property type="entry name" value="Glycos_transf_1"/>
    <property type="match status" value="1"/>
</dbReference>
<accession>A0A6V2AA61</accession>
<evidence type="ECO:0008006" key="6">
    <source>
        <dbReference type="Google" id="ProtNLM"/>
    </source>
</evidence>
<keyword evidence="1" id="KW-0808">Transferase</keyword>
<sequence>MYRGLMVYAAIFYARVMRIPLLMSYHTHLPIYAKNYWPMIPKVEEFAWWLMRYVHSRADLTLVTSPQIRDELVAGGIPRVDVWRKGIDTVRFDPKFKDEEMRKKMSDGNPDDFLMVYVGRLGAEKRLKDIRAVLERMPNARLCLVGKGPQKEELEEYFKGTNTVFTGQLGGDDLSRAFASADAFVMPSDSETLGFVVLESMASGVPVVGVDAGGIPDIIDDGETSFLVPIGDTDAFVDRLTKLRDPVFRKKMGKAARAEAERWGWEAATSYLRNVQYERAMINFHSRAFGGFGRPGSKSLWRLLRVRVGRLLQKLRVPGFRRNRGADADLL</sequence>
<organism evidence="4">
    <name type="scientific">Ditylum brightwellii</name>
    <dbReference type="NCBI Taxonomy" id="49249"/>
    <lineage>
        <taxon>Eukaryota</taxon>
        <taxon>Sar</taxon>
        <taxon>Stramenopiles</taxon>
        <taxon>Ochrophyta</taxon>
        <taxon>Bacillariophyta</taxon>
        <taxon>Mediophyceae</taxon>
        <taxon>Lithodesmiophycidae</taxon>
        <taxon>Lithodesmiales</taxon>
        <taxon>Lithodesmiaceae</taxon>
        <taxon>Ditylum</taxon>
    </lineage>
</organism>
<evidence type="ECO:0000259" key="3">
    <source>
        <dbReference type="Pfam" id="PF13439"/>
    </source>
</evidence>
<dbReference type="EMBL" id="HBNS01001128">
    <property type="protein sequence ID" value="CAE4579605.1"/>
    <property type="molecule type" value="Transcribed_RNA"/>
</dbReference>
<evidence type="ECO:0000259" key="2">
    <source>
        <dbReference type="Pfam" id="PF00534"/>
    </source>
</evidence>
<gene>
    <name evidence="4" type="ORF">DBRI00130_LOCUS896</name>
    <name evidence="5" type="ORF">DBRI00130_LOCUS899</name>
</gene>
<dbReference type="Pfam" id="PF13439">
    <property type="entry name" value="Glyco_transf_4"/>
    <property type="match status" value="1"/>
</dbReference>
<dbReference type="InterPro" id="IPR028098">
    <property type="entry name" value="Glyco_trans_4-like_N"/>
</dbReference>
<dbReference type="PANTHER" id="PTHR45947">
    <property type="entry name" value="SULFOQUINOVOSYL TRANSFERASE SQD2"/>
    <property type="match status" value="1"/>
</dbReference>
<dbReference type="InterPro" id="IPR001296">
    <property type="entry name" value="Glyco_trans_1"/>
</dbReference>
<feature type="domain" description="Glycosyltransferase subfamily 4-like N-terminal" evidence="3">
    <location>
        <begin position="8"/>
        <end position="90"/>
    </location>
</feature>
<name>A0A6V2AA61_9STRA</name>
<dbReference type="EMBL" id="HBNS01001125">
    <property type="protein sequence ID" value="CAE4579601.1"/>
    <property type="molecule type" value="Transcribed_RNA"/>
</dbReference>
<evidence type="ECO:0000256" key="1">
    <source>
        <dbReference type="ARBA" id="ARBA00022676"/>
    </source>
</evidence>
<keyword evidence="1" id="KW-0328">Glycosyltransferase</keyword>
<reference evidence="4" key="1">
    <citation type="submission" date="2021-01" db="EMBL/GenBank/DDBJ databases">
        <authorList>
            <person name="Corre E."/>
            <person name="Pelletier E."/>
            <person name="Niang G."/>
            <person name="Scheremetjew M."/>
            <person name="Finn R."/>
            <person name="Kale V."/>
            <person name="Holt S."/>
            <person name="Cochrane G."/>
            <person name="Meng A."/>
            <person name="Brown T."/>
            <person name="Cohen L."/>
        </authorList>
    </citation>
    <scope>NUCLEOTIDE SEQUENCE</scope>
    <source>
        <strain evidence="4">GSO104</strain>
    </source>
</reference>
<dbReference type="PANTHER" id="PTHR45947:SF3">
    <property type="entry name" value="SULFOQUINOVOSYL TRANSFERASE SQD2"/>
    <property type="match status" value="1"/>
</dbReference>
<evidence type="ECO:0000313" key="4">
    <source>
        <dbReference type="EMBL" id="CAE4579601.1"/>
    </source>
</evidence>
<dbReference type="InterPro" id="IPR050194">
    <property type="entry name" value="Glycosyltransferase_grp1"/>
</dbReference>
<proteinExistence type="predicted"/>
<protein>
    <recommendedName>
        <fullName evidence="6">Glycosyltransferase subfamily 4-like N-terminal domain-containing protein</fullName>
    </recommendedName>
</protein>
<feature type="domain" description="Glycosyl transferase family 1" evidence="2">
    <location>
        <begin position="108"/>
        <end position="258"/>
    </location>
</feature>
<dbReference type="CDD" id="cd03814">
    <property type="entry name" value="GT4-like"/>
    <property type="match status" value="1"/>
</dbReference>
<dbReference type="AlphaFoldDB" id="A0A6V2AA61"/>
<dbReference type="GO" id="GO:0016757">
    <property type="term" value="F:glycosyltransferase activity"/>
    <property type="evidence" value="ECO:0007669"/>
    <property type="project" value="UniProtKB-KW"/>
</dbReference>
<dbReference type="SUPFAM" id="SSF53756">
    <property type="entry name" value="UDP-Glycosyltransferase/glycogen phosphorylase"/>
    <property type="match status" value="1"/>
</dbReference>